<evidence type="ECO:0000313" key="3">
    <source>
        <dbReference type="RefSeq" id="XP_016673181.1"/>
    </source>
</evidence>
<evidence type="ECO:0000313" key="2">
    <source>
        <dbReference type="Proteomes" id="UP000818029"/>
    </source>
</evidence>
<protein>
    <submittedName>
        <fullName evidence="3">Bromodomain-containing protein 2-like</fullName>
    </submittedName>
</protein>
<reference evidence="2" key="1">
    <citation type="journal article" date="2020" name="Nat. Genet.">
        <title>Genomic diversifications of five Gossypium allopolyploid species and their impact on cotton improvement.</title>
        <authorList>
            <person name="Chen Z.J."/>
            <person name="Sreedasyam A."/>
            <person name="Ando A."/>
            <person name="Song Q."/>
            <person name="De Santiago L.M."/>
            <person name="Hulse-Kemp A.M."/>
            <person name="Ding M."/>
            <person name="Ye W."/>
            <person name="Kirkbride R.C."/>
            <person name="Jenkins J."/>
            <person name="Plott C."/>
            <person name="Lovell J."/>
            <person name="Lin Y.M."/>
            <person name="Vaughn R."/>
            <person name="Liu B."/>
            <person name="Simpson S."/>
            <person name="Scheffler B.E."/>
            <person name="Wen L."/>
            <person name="Saski C.A."/>
            <person name="Grover C.E."/>
            <person name="Hu G."/>
            <person name="Conover J.L."/>
            <person name="Carlson J.W."/>
            <person name="Shu S."/>
            <person name="Boston L.B."/>
            <person name="Williams M."/>
            <person name="Peterson D.G."/>
            <person name="McGee K."/>
            <person name="Jones D.C."/>
            <person name="Wendel J.F."/>
            <person name="Stelly D.M."/>
            <person name="Grimwood J."/>
            <person name="Schmutz J."/>
        </authorList>
    </citation>
    <scope>NUCLEOTIDE SEQUENCE [LARGE SCALE GENOMIC DNA]</scope>
    <source>
        <strain evidence="2">cv. TM-1</strain>
    </source>
</reference>
<feature type="region of interest" description="Disordered" evidence="1">
    <location>
        <begin position="1"/>
        <end position="111"/>
    </location>
</feature>
<name>A0A1U8I4P4_GOSHI</name>
<dbReference type="AlphaFoldDB" id="A0A1U8I4P4"/>
<gene>
    <name evidence="3" type="primary">LOC107892627</name>
</gene>
<sequence>MEDVGDIQEETPRNDDAKLEPKRVVESTAKPNQEPALTKVPFPSQLEDKQKWDEAELGSNEEGESEREEEEEEEAAKQDSQEENDNYDTESHMKEALHLRALNERGRKHPL</sequence>
<keyword evidence="2" id="KW-1185">Reference proteome</keyword>
<evidence type="ECO:0000256" key="1">
    <source>
        <dbReference type="SAM" id="MobiDB-lite"/>
    </source>
</evidence>
<reference evidence="3" key="2">
    <citation type="submission" date="2025-08" db="UniProtKB">
        <authorList>
            <consortium name="RefSeq"/>
        </authorList>
    </citation>
    <scope>IDENTIFICATION</scope>
</reference>
<dbReference type="Proteomes" id="UP000818029">
    <property type="component" value="Chromosome D09"/>
</dbReference>
<accession>A0A1U8I4P4</accession>
<dbReference type="PaxDb" id="3635-A0A1U8I4P4"/>
<feature type="compositionally biased region" description="Basic and acidic residues" evidence="1">
    <location>
        <begin position="10"/>
        <end position="25"/>
    </location>
</feature>
<feature type="compositionally biased region" description="Basic and acidic residues" evidence="1">
    <location>
        <begin position="89"/>
        <end position="105"/>
    </location>
</feature>
<dbReference type="KEGG" id="ghi:107892627"/>
<proteinExistence type="predicted"/>
<dbReference type="GeneID" id="107892627"/>
<feature type="compositionally biased region" description="Acidic residues" evidence="1">
    <location>
        <begin position="55"/>
        <end position="74"/>
    </location>
</feature>
<organism evidence="2 3">
    <name type="scientific">Gossypium hirsutum</name>
    <name type="common">Upland cotton</name>
    <name type="synonym">Gossypium mexicanum</name>
    <dbReference type="NCBI Taxonomy" id="3635"/>
    <lineage>
        <taxon>Eukaryota</taxon>
        <taxon>Viridiplantae</taxon>
        <taxon>Streptophyta</taxon>
        <taxon>Embryophyta</taxon>
        <taxon>Tracheophyta</taxon>
        <taxon>Spermatophyta</taxon>
        <taxon>Magnoliopsida</taxon>
        <taxon>eudicotyledons</taxon>
        <taxon>Gunneridae</taxon>
        <taxon>Pentapetalae</taxon>
        <taxon>rosids</taxon>
        <taxon>malvids</taxon>
        <taxon>Malvales</taxon>
        <taxon>Malvaceae</taxon>
        <taxon>Malvoideae</taxon>
        <taxon>Gossypium</taxon>
    </lineage>
</organism>
<dbReference type="RefSeq" id="XP_016673181.1">
    <property type="nucleotide sequence ID" value="XM_016817692.1"/>
</dbReference>